<keyword evidence="4" id="KW-1185">Reference proteome</keyword>
<keyword evidence="1" id="KW-0328">Glycosyltransferase</keyword>
<protein>
    <recommendedName>
        <fullName evidence="5">Glycosyl transferase family 1 domain-containing protein</fullName>
    </recommendedName>
</protein>
<keyword evidence="2" id="KW-0808">Transferase</keyword>
<dbReference type="AlphaFoldDB" id="A0A8J2SH18"/>
<reference evidence="3" key="1">
    <citation type="submission" date="2021-11" db="EMBL/GenBank/DDBJ databases">
        <authorList>
            <consortium name="Genoscope - CEA"/>
            <person name="William W."/>
        </authorList>
    </citation>
    <scope>NUCLEOTIDE SEQUENCE</scope>
</reference>
<dbReference type="Proteomes" id="UP000789595">
    <property type="component" value="Unassembled WGS sequence"/>
</dbReference>
<evidence type="ECO:0000313" key="4">
    <source>
        <dbReference type="Proteomes" id="UP000789595"/>
    </source>
</evidence>
<dbReference type="SUPFAM" id="SSF53756">
    <property type="entry name" value="UDP-Glycosyltransferase/glycogen phosphorylase"/>
    <property type="match status" value="1"/>
</dbReference>
<dbReference type="EMBL" id="CAKKNE010000001">
    <property type="protein sequence ID" value="CAH0366107.1"/>
    <property type="molecule type" value="Genomic_DNA"/>
</dbReference>
<dbReference type="GO" id="GO:0016757">
    <property type="term" value="F:glycosyltransferase activity"/>
    <property type="evidence" value="ECO:0007669"/>
    <property type="project" value="UniProtKB-KW"/>
</dbReference>
<accession>A0A8J2SH18</accession>
<dbReference type="OrthoDB" id="10590096at2759"/>
<dbReference type="Pfam" id="PF13692">
    <property type="entry name" value="Glyco_trans_1_4"/>
    <property type="match status" value="1"/>
</dbReference>
<comment type="caution">
    <text evidence="3">The sequence shown here is derived from an EMBL/GenBank/DDBJ whole genome shotgun (WGS) entry which is preliminary data.</text>
</comment>
<dbReference type="Gene3D" id="3.40.50.2000">
    <property type="entry name" value="Glycogen Phosphorylase B"/>
    <property type="match status" value="2"/>
</dbReference>
<organism evidence="3 4">
    <name type="scientific">Pelagomonas calceolata</name>
    <dbReference type="NCBI Taxonomy" id="35677"/>
    <lineage>
        <taxon>Eukaryota</taxon>
        <taxon>Sar</taxon>
        <taxon>Stramenopiles</taxon>
        <taxon>Ochrophyta</taxon>
        <taxon>Pelagophyceae</taxon>
        <taxon>Pelagomonadales</taxon>
        <taxon>Pelagomonadaceae</taxon>
        <taxon>Pelagomonas</taxon>
    </lineage>
</organism>
<evidence type="ECO:0000313" key="3">
    <source>
        <dbReference type="EMBL" id="CAH0366107.1"/>
    </source>
</evidence>
<evidence type="ECO:0000256" key="2">
    <source>
        <dbReference type="ARBA" id="ARBA00022679"/>
    </source>
</evidence>
<evidence type="ECO:0008006" key="5">
    <source>
        <dbReference type="Google" id="ProtNLM"/>
    </source>
</evidence>
<name>A0A8J2SH18_9STRA</name>
<dbReference type="PANTHER" id="PTHR12526">
    <property type="entry name" value="GLYCOSYLTRANSFERASE"/>
    <property type="match status" value="1"/>
</dbReference>
<evidence type="ECO:0000256" key="1">
    <source>
        <dbReference type="ARBA" id="ARBA00022676"/>
    </source>
</evidence>
<dbReference type="PANTHER" id="PTHR12526:SF510">
    <property type="entry name" value="D-INOSITOL 3-PHOSPHATE GLYCOSYLTRANSFERASE"/>
    <property type="match status" value="1"/>
</dbReference>
<sequence>MGDAAAPLAEALQSAAAWAGQATTNLGRPPTSPCWSLVVPTVAVATTILLKEDRPRKAAEQRPVPGATFYDAMRLRSAVSFILELMCCMLAYAVSYLRRPKTEKDVVAIYCGFGFIPGEKNGWDGNALKRGAGGSEQCAIRLARGLVHRGRRVTVYSGRMKRSINIEGVTYAPAASFDVRGTYNAVVVWRVPQILLVQAWLGRSLDTKALSFWIHDGSYLAMLHAAGSTFRAQIRRAVRVADAVVYPSREMRVAQFGALFPSSDFHDGGRDVLSKAMVVPHGVPRYFDDVDDVERRDGWLLWPVSPERGLAELLRMLPALRRAVKSRGGDFRVVVCHLRGGYHENTKLELPDDVVFAGMLPPKRLAAMLRSCALFVFPSAVPEAFSLATWECALHGVIPVVYGLGALAALGRVGCPCVAPGDAAALEAAAVELLAAPDAAAARRRDVVARARAAARDWAGTARFWEATALRAPS</sequence>
<proteinExistence type="predicted"/>
<gene>
    <name evidence="3" type="ORF">PECAL_1P25810</name>
</gene>